<comment type="caution">
    <text evidence="2">The sequence shown here is derived from an EMBL/GenBank/DDBJ whole genome shotgun (WGS) entry which is preliminary data.</text>
</comment>
<dbReference type="PANTHER" id="PTHR14005:SF0">
    <property type="entry name" value="EUKARYOTIC TRANSLATION INITIATION FACTOR 3 SUBUNIT A"/>
    <property type="match status" value="1"/>
</dbReference>
<gene>
    <name evidence="2" type="ORF">PVK06_047980</name>
</gene>
<reference evidence="2 3" key="1">
    <citation type="submission" date="2023-03" db="EMBL/GenBank/DDBJ databases">
        <title>WGS of Gossypium arboreum.</title>
        <authorList>
            <person name="Yu D."/>
        </authorList>
    </citation>
    <scope>NUCLEOTIDE SEQUENCE [LARGE SCALE GENOMIC DNA]</scope>
    <source>
        <tissue evidence="2">Leaf</tissue>
    </source>
</reference>
<accession>A0ABR0MF76</accession>
<keyword evidence="3" id="KW-1185">Reference proteome</keyword>
<evidence type="ECO:0000313" key="3">
    <source>
        <dbReference type="Proteomes" id="UP001358586"/>
    </source>
</evidence>
<proteinExistence type="predicted"/>
<evidence type="ECO:0000256" key="1">
    <source>
        <dbReference type="SAM" id="Coils"/>
    </source>
</evidence>
<dbReference type="InterPro" id="IPR027512">
    <property type="entry name" value="EIF3A"/>
</dbReference>
<organism evidence="2 3">
    <name type="scientific">Gossypium arboreum</name>
    <name type="common">Tree cotton</name>
    <name type="synonym">Gossypium nanking</name>
    <dbReference type="NCBI Taxonomy" id="29729"/>
    <lineage>
        <taxon>Eukaryota</taxon>
        <taxon>Viridiplantae</taxon>
        <taxon>Streptophyta</taxon>
        <taxon>Embryophyta</taxon>
        <taxon>Tracheophyta</taxon>
        <taxon>Spermatophyta</taxon>
        <taxon>Magnoliopsida</taxon>
        <taxon>eudicotyledons</taxon>
        <taxon>Gunneridae</taxon>
        <taxon>Pentapetalae</taxon>
        <taxon>rosids</taxon>
        <taxon>malvids</taxon>
        <taxon>Malvales</taxon>
        <taxon>Malvaceae</taxon>
        <taxon>Malvoideae</taxon>
        <taxon>Gossypium</taxon>
    </lineage>
</organism>
<dbReference type="Proteomes" id="UP001358586">
    <property type="component" value="Chromosome 13"/>
</dbReference>
<dbReference type="PANTHER" id="PTHR14005">
    <property type="entry name" value="EUKARYOTIC TRANSLATION INITIATION FACTOR 3, THETA SUBUNIT"/>
    <property type="match status" value="1"/>
</dbReference>
<dbReference type="EMBL" id="JARKNE010000013">
    <property type="protein sequence ID" value="KAK5771738.1"/>
    <property type="molecule type" value="Genomic_DNA"/>
</dbReference>
<protein>
    <submittedName>
        <fullName evidence="2">Uncharacterized protein</fullName>
    </submittedName>
</protein>
<evidence type="ECO:0000313" key="2">
    <source>
        <dbReference type="EMBL" id="KAK5771738.1"/>
    </source>
</evidence>
<name>A0ABR0MF76_GOSAR</name>
<keyword evidence="1" id="KW-0175">Coiled coil</keyword>
<sequence>MALQEKLDRFKQQQEKCQSMLSNILAKSASSRFTPKPTLAVAAPFPSARPLKHLKKRLAAVFEQQRAERICKEIEEQEFEKAQVFLQETEKHLKRGKRKPILDGQAMSEQLKERQEQEKRLQKVTKTMNHMERAKREEAAPLIEAAFQRRLLEEKVLHEREQQLEVELNRQHHDGDLKEKNRLARMLENYSSLEAGKGYQEEENILCEGVCWNSQFGIQRLSTETGATSIYCGFWESYALAFSNVLASKRKLQGNKQFKIWRKWREEEKNLNNCYWQKGKSAAKSHDLLAAFVGKAPLKVMTFSGVCGKSAAKSHDL</sequence>
<feature type="coiled-coil region" evidence="1">
    <location>
        <begin position="107"/>
        <end position="134"/>
    </location>
</feature>